<evidence type="ECO:0000256" key="2">
    <source>
        <dbReference type="SAM" id="SignalP"/>
    </source>
</evidence>
<proteinExistence type="predicted"/>
<dbReference type="Gene3D" id="3.40.720.10">
    <property type="entry name" value="Alkaline Phosphatase, subunit A"/>
    <property type="match status" value="1"/>
</dbReference>
<evidence type="ECO:0000313" key="4">
    <source>
        <dbReference type="Proteomes" id="UP000239735"/>
    </source>
</evidence>
<accession>A0A2N9M0M8</accession>
<dbReference type="InterPro" id="IPR007312">
    <property type="entry name" value="Phosphoesterase"/>
</dbReference>
<feature type="chain" id="PRO_5014854308" description="Phospholipase C" evidence="2">
    <location>
        <begin position="33"/>
        <end position="108"/>
    </location>
</feature>
<dbReference type="Pfam" id="PF04185">
    <property type="entry name" value="Phosphoesterase"/>
    <property type="match status" value="1"/>
</dbReference>
<keyword evidence="1" id="KW-0378">Hydrolase</keyword>
<feature type="signal peptide" evidence="2">
    <location>
        <begin position="1"/>
        <end position="32"/>
    </location>
</feature>
<dbReference type="AlphaFoldDB" id="A0A2N9M0M8"/>
<evidence type="ECO:0008006" key="5">
    <source>
        <dbReference type="Google" id="ProtNLM"/>
    </source>
</evidence>
<keyword evidence="2" id="KW-0732">Signal</keyword>
<reference evidence="4" key="1">
    <citation type="submission" date="2018-02" db="EMBL/GenBank/DDBJ databases">
        <authorList>
            <person name="Hausmann B."/>
        </authorList>
    </citation>
    <scope>NUCLEOTIDE SEQUENCE [LARGE SCALE GENOMIC DNA]</scope>
    <source>
        <strain evidence="4">Peat soil MAG SbA5</strain>
    </source>
</reference>
<dbReference type="Proteomes" id="UP000239735">
    <property type="component" value="Unassembled WGS sequence"/>
</dbReference>
<name>A0A2N9M0M8_9BACT</name>
<protein>
    <recommendedName>
        <fullName evidence="5">Phospholipase C</fullName>
    </recommendedName>
</protein>
<evidence type="ECO:0000256" key="1">
    <source>
        <dbReference type="ARBA" id="ARBA00022801"/>
    </source>
</evidence>
<dbReference type="GO" id="GO:0016788">
    <property type="term" value="F:hydrolase activity, acting on ester bonds"/>
    <property type="evidence" value="ECO:0007669"/>
    <property type="project" value="InterPro"/>
</dbReference>
<evidence type="ECO:0000313" key="3">
    <source>
        <dbReference type="EMBL" id="SPE29034.1"/>
    </source>
</evidence>
<dbReference type="EMBL" id="OKRB01000130">
    <property type="protein sequence ID" value="SPE29034.1"/>
    <property type="molecule type" value="Genomic_DNA"/>
</dbReference>
<gene>
    <name evidence="3" type="ORF">SBA5_70124</name>
</gene>
<sequence length="108" mass="11731">MDIPVQFTLFRRTVLLADLFLFGMTLCTAAKAQSSSHDAVHPEDSGIHKIKHVIIIMQENRSFDSYFGTYPGAEGIPMKAGKPAVCAPNPQTGACDPPYHDVRDVNGG</sequence>
<organism evidence="3 4">
    <name type="scientific">Candidatus Sulfuritelmatomonas gaucii</name>
    <dbReference type="NCBI Taxonomy" id="2043161"/>
    <lineage>
        <taxon>Bacteria</taxon>
        <taxon>Pseudomonadati</taxon>
        <taxon>Acidobacteriota</taxon>
        <taxon>Terriglobia</taxon>
        <taxon>Terriglobales</taxon>
        <taxon>Acidobacteriaceae</taxon>
        <taxon>Candidatus Sulfuritelmatomonas</taxon>
    </lineage>
</organism>
<dbReference type="InterPro" id="IPR017850">
    <property type="entry name" value="Alkaline_phosphatase_core_sf"/>
</dbReference>